<sequence length="59" mass="6739">MKPKKSRREFLKLGALATVGAVTVLKGKKLMARSVDTAESEILYRETEDFKKYYASLRD</sequence>
<keyword evidence="2" id="KW-1185">Reference proteome</keyword>
<dbReference type="KEGG" id="ddf:DEFDS_1332"/>
<proteinExistence type="predicted"/>
<name>D3PDX2_DEFDS</name>
<dbReference type="AlphaFoldDB" id="D3PDX2"/>
<dbReference type="InterPro" id="IPR006311">
    <property type="entry name" value="TAT_signal"/>
</dbReference>
<evidence type="ECO:0008006" key="3">
    <source>
        <dbReference type="Google" id="ProtNLM"/>
    </source>
</evidence>
<accession>D3PDX2</accession>
<dbReference type="STRING" id="639282.DEFDS_1332"/>
<dbReference type="InterPro" id="IPR019546">
    <property type="entry name" value="TAT_signal_bac_arc"/>
</dbReference>
<dbReference type="Proteomes" id="UP000001520">
    <property type="component" value="Chromosome"/>
</dbReference>
<evidence type="ECO:0000313" key="2">
    <source>
        <dbReference type="Proteomes" id="UP000001520"/>
    </source>
</evidence>
<dbReference type="EMBL" id="AP011529">
    <property type="protein sequence ID" value="BAI80795.1"/>
    <property type="molecule type" value="Genomic_DNA"/>
</dbReference>
<dbReference type="HOGENOM" id="CLU_2952751_0_0_0"/>
<evidence type="ECO:0000313" key="1">
    <source>
        <dbReference type="EMBL" id="BAI80795.1"/>
    </source>
</evidence>
<protein>
    <recommendedName>
        <fullName evidence="3">Twin-arginine translocation signal domain-containing protein</fullName>
    </recommendedName>
</protein>
<gene>
    <name evidence="1" type="ordered locus">DEFDS_1332</name>
</gene>
<organism evidence="1 2">
    <name type="scientific">Deferribacter desulfuricans (strain DSM 14783 / JCM 11476 / NBRC 101012 / SSM1)</name>
    <dbReference type="NCBI Taxonomy" id="639282"/>
    <lineage>
        <taxon>Bacteria</taxon>
        <taxon>Pseudomonadati</taxon>
        <taxon>Deferribacterota</taxon>
        <taxon>Deferribacteres</taxon>
        <taxon>Deferribacterales</taxon>
        <taxon>Deferribacteraceae</taxon>
        <taxon>Deferribacter</taxon>
    </lineage>
</organism>
<reference evidence="1 2" key="1">
    <citation type="journal article" date="2010" name="DNA Res.">
        <title>Bacterial lifestyle in a deep-sea hydrothermal vent chimney revealed by the genome sequence of the thermophilic bacterium Deferribacter desulfuricans SSM1.</title>
        <authorList>
            <person name="Takaki Y."/>
            <person name="Shimamura S."/>
            <person name="Nakagawa S."/>
            <person name="Fukuhara Y."/>
            <person name="Horikawa H."/>
            <person name="Ankai A."/>
            <person name="Harada T."/>
            <person name="Hosoyama A."/>
            <person name="Oguchi A."/>
            <person name="Fukui S."/>
            <person name="Fujita N."/>
            <person name="Takami H."/>
            <person name="Takai K."/>
        </authorList>
    </citation>
    <scope>NUCLEOTIDE SEQUENCE [LARGE SCALE GENOMIC DNA]</scope>
    <source>
        <strain evidence="2">DSM 14783 / JCM 11476 / NBRC 101012 / SSM1</strain>
    </source>
</reference>
<dbReference type="NCBIfam" id="TIGR01409">
    <property type="entry name" value="TAT_signal_seq"/>
    <property type="match status" value="1"/>
</dbReference>
<dbReference type="RefSeq" id="WP_013008041.1">
    <property type="nucleotide sequence ID" value="NC_013939.1"/>
</dbReference>
<dbReference type="PROSITE" id="PS51318">
    <property type="entry name" value="TAT"/>
    <property type="match status" value="1"/>
</dbReference>